<dbReference type="PANTHER" id="PTHR33390">
    <property type="entry name" value="STRESS UP-REGULATED NOD 19 PROTEIN"/>
    <property type="match status" value="1"/>
</dbReference>
<dbReference type="CDD" id="cd09272">
    <property type="entry name" value="RNase_HI_RT_Ty1"/>
    <property type="match status" value="1"/>
</dbReference>
<dbReference type="GO" id="GO:0003964">
    <property type="term" value="F:RNA-directed DNA polymerase activity"/>
    <property type="evidence" value="ECO:0007669"/>
    <property type="project" value="UniProtKB-KW"/>
</dbReference>
<keyword evidence="2" id="KW-0548">Nucleotidyltransferase</keyword>
<sequence length="299" mass="33941">MEHWKAARKLILEILLLDMWILTMVVIWIMGSLEQDTPALSTTEAEYMATAEAVKEILWLHGLMNELGISQNQVEVHCDSQRAIYLGKYQVCHARTKHINVHYHMIREEVEKGRIALVKICTENNPTDMLTKLLEEHMELFDVCLARMILVKIYIFIVTDRMDHSVRPSVQHNCRIEYNVEPCSNVDTVNDQCLDNQWAMITMPIDGYIVYGKGFSLCNVLSVTGLLVYDDVRKDRILCSSIPIYGQSEEVRDEAGYIVGMSTCPHLGTVKIKDGDTLVVGSNYSSSQPHTRVMGASST</sequence>
<evidence type="ECO:0000256" key="1">
    <source>
        <dbReference type="SAM" id="Phobius"/>
    </source>
</evidence>
<reference evidence="2 3" key="1">
    <citation type="journal article" date="2018" name="Nat. Genet.">
        <title>The Rosa genome provides new insights in the design of modern roses.</title>
        <authorList>
            <person name="Bendahmane M."/>
        </authorList>
    </citation>
    <scope>NUCLEOTIDE SEQUENCE [LARGE SCALE GENOMIC DNA]</scope>
    <source>
        <strain evidence="3">cv. Old Blush</strain>
    </source>
</reference>
<dbReference type="AlphaFoldDB" id="A0A2P6SHK8"/>
<dbReference type="PANTHER" id="PTHR33390:SF1">
    <property type="entry name" value="STRESS UP-REGULATED NOD 19 PROTEIN"/>
    <property type="match status" value="1"/>
</dbReference>
<comment type="caution">
    <text evidence="2">The sequence shown here is derived from an EMBL/GenBank/DDBJ whole genome shotgun (WGS) entry which is preliminary data.</text>
</comment>
<dbReference type="InterPro" id="IPR011692">
    <property type="entry name" value="Stress_up-reg_Nod19"/>
</dbReference>
<dbReference type="EMBL" id="PDCK01000039">
    <property type="protein sequence ID" value="PRQ58171.1"/>
    <property type="molecule type" value="Genomic_DNA"/>
</dbReference>
<organism evidence="2 3">
    <name type="scientific">Rosa chinensis</name>
    <name type="common">China rose</name>
    <dbReference type="NCBI Taxonomy" id="74649"/>
    <lineage>
        <taxon>Eukaryota</taxon>
        <taxon>Viridiplantae</taxon>
        <taxon>Streptophyta</taxon>
        <taxon>Embryophyta</taxon>
        <taxon>Tracheophyta</taxon>
        <taxon>Spermatophyta</taxon>
        <taxon>Magnoliopsida</taxon>
        <taxon>eudicotyledons</taxon>
        <taxon>Gunneridae</taxon>
        <taxon>Pentapetalae</taxon>
        <taxon>rosids</taxon>
        <taxon>fabids</taxon>
        <taxon>Rosales</taxon>
        <taxon>Rosaceae</taxon>
        <taxon>Rosoideae</taxon>
        <taxon>Rosoideae incertae sedis</taxon>
        <taxon>Rosa</taxon>
    </lineage>
</organism>
<name>A0A2P6SHK8_ROSCH</name>
<dbReference type="Gramene" id="PRQ58171">
    <property type="protein sequence ID" value="PRQ58171"/>
    <property type="gene ID" value="RchiOBHm_Chr1g0356321"/>
</dbReference>
<keyword evidence="2" id="KW-0695">RNA-directed DNA polymerase</keyword>
<dbReference type="Proteomes" id="UP000238479">
    <property type="component" value="Chromosome 1"/>
</dbReference>
<accession>A0A2P6SHK8</accession>
<keyword evidence="2" id="KW-0808">Transferase</keyword>
<dbReference type="STRING" id="74649.A0A2P6SHK8"/>
<dbReference type="EC" id="2.7.7.49" evidence="2"/>
<feature type="transmembrane region" description="Helical" evidence="1">
    <location>
        <begin position="12"/>
        <end position="31"/>
    </location>
</feature>
<keyword evidence="3" id="KW-1185">Reference proteome</keyword>
<keyword evidence="1" id="KW-1133">Transmembrane helix</keyword>
<protein>
    <submittedName>
        <fullName evidence="2">Putative RNA-directed DNA polymerase</fullName>
        <ecNumber evidence="2">2.7.7.49</ecNumber>
    </submittedName>
</protein>
<evidence type="ECO:0000313" key="3">
    <source>
        <dbReference type="Proteomes" id="UP000238479"/>
    </source>
</evidence>
<gene>
    <name evidence="2" type="ORF">RchiOBHm_Chr1g0356321</name>
</gene>
<dbReference type="Pfam" id="PF07712">
    <property type="entry name" value="SURNod19"/>
    <property type="match status" value="1"/>
</dbReference>
<proteinExistence type="predicted"/>
<keyword evidence="1" id="KW-0812">Transmembrane</keyword>
<evidence type="ECO:0000313" key="2">
    <source>
        <dbReference type="EMBL" id="PRQ58171.1"/>
    </source>
</evidence>
<keyword evidence="1" id="KW-0472">Membrane</keyword>